<evidence type="ECO:0000256" key="11">
    <source>
        <dbReference type="HAMAP-Rule" id="MF_01633"/>
    </source>
</evidence>
<comment type="caution">
    <text evidence="12">The sequence shown here is derived from an EMBL/GenBank/DDBJ whole genome shotgun (WGS) entry which is preliminary data.</text>
</comment>
<dbReference type="HAMAP" id="MF_01633">
    <property type="entry name" value="QueC"/>
    <property type="match status" value="1"/>
</dbReference>
<dbReference type="NCBIfam" id="TIGR00364">
    <property type="entry name" value="7-cyano-7-deazaguanine synthase QueC"/>
    <property type="match status" value="1"/>
</dbReference>
<feature type="binding site" evidence="11">
    <location>
        <position position="229"/>
    </location>
    <ligand>
        <name>Zn(2+)</name>
        <dbReference type="ChEBI" id="CHEBI:29105"/>
    </ligand>
</feature>
<feature type="binding site" evidence="11">
    <location>
        <begin position="25"/>
        <end position="35"/>
    </location>
    <ligand>
        <name>ATP</name>
        <dbReference type="ChEBI" id="CHEBI:30616"/>
    </ligand>
</feature>
<keyword evidence="3 11" id="KW-0479">Metal-binding</keyword>
<dbReference type="InterPro" id="IPR014729">
    <property type="entry name" value="Rossmann-like_a/b/a_fold"/>
</dbReference>
<dbReference type="RefSeq" id="WP_104752865.1">
    <property type="nucleotide sequence ID" value="NZ_FZMF01000057.1"/>
</dbReference>
<gene>
    <name evidence="11 12" type="primary">queC</name>
    <name evidence="12" type="ORF">ACFOPX_04860</name>
</gene>
<reference evidence="13" key="1">
    <citation type="journal article" date="2019" name="Int. J. Syst. Evol. Microbiol.">
        <title>The Global Catalogue of Microorganisms (GCM) 10K type strain sequencing project: providing services to taxonomists for standard genome sequencing and annotation.</title>
        <authorList>
            <consortium name="The Broad Institute Genomics Platform"/>
            <consortium name="The Broad Institute Genome Sequencing Center for Infectious Disease"/>
            <person name="Wu L."/>
            <person name="Ma J."/>
        </authorList>
    </citation>
    <scope>NUCLEOTIDE SEQUENCE [LARGE SCALE GENOMIC DNA]</scope>
    <source>
        <strain evidence="13">CCUG 53816</strain>
    </source>
</reference>
<evidence type="ECO:0000256" key="8">
    <source>
        <dbReference type="ARBA" id="ARBA00037993"/>
    </source>
</evidence>
<evidence type="ECO:0000256" key="6">
    <source>
        <dbReference type="ARBA" id="ARBA00022833"/>
    </source>
</evidence>
<dbReference type="PANTHER" id="PTHR42914">
    <property type="entry name" value="7-CYANO-7-DEAZAGUANINE SYNTHASE"/>
    <property type="match status" value="1"/>
</dbReference>
<protein>
    <recommendedName>
        <fullName evidence="9 11">7-cyano-7-deazaguanine synthase</fullName>
        <ecNumber evidence="9 11">6.3.4.20</ecNumber>
    </recommendedName>
    <alternativeName>
        <fullName evidence="11">7-cyano-7-carbaguanine synthase</fullName>
    </alternativeName>
    <alternativeName>
        <fullName evidence="11">PreQ(0) synthase</fullName>
    </alternativeName>
    <alternativeName>
        <fullName evidence="11">Queuosine biosynthesis protein QueC</fullName>
    </alternativeName>
</protein>
<dbReference type="GO" id="GO:0016874">
    <property type="term" value="F:ligase activity"/>
    <property type="evidence" value="ECO:0007669"/>
    <property type="project" value="UniProtKB-KW"/>
</dbReference>
<name>A0ABV7ZH36_9HELI</name>
<dbReference type="Gene3D" id="3.40.50.620">
    <property type="entry name" value="HUPs"/>
    <property type="match status" value="1"/>
</dbReference>
<evidence type="ECO:0000256" key="2">
    <source>
        <dbReference type="ARBA" id="ARBA00022598"/>
    </source>
</evidence>
<comment type="function">
    <text evidence="11">Catalyzes the ATP-dependent conversion of 7-carboxy-7-deazaguanine (CDG) to 7-cyano-7-deazaguanine (preQ(0)).</text>
</comment>
<evidence type="ECO:0000313" key="13">
    <source>
        <dbReference type="Proteomes" id="UP001595783"/>
    </source>
</evidence>
<comment type="cofactor">
    <cofactor evidence="11">
        <name>Zn(2+)</name>
        <dbReference type="ChEBI" id="CHEBI:29105"/>
    </cofactor>
    <text evidence="11">Binds 1 zinc ion per subunit.</text>
</comment>
<evidence type="ECO:0000256" key="9">
    <source>
        <dbReference type="ARBA" id="ARBA00039149"/>
    </source>
</evidence>
<evidence type="ECO:0000313" key="12">
    <source>
        <dbReference type="EMBL" id="MFC3847863.1"/>
    </source>
</evidence>
<keyword evidence="2 11" id="KW-0436">Ligase</keyword>
<feature type="binding site" evidence="11">
    <location>
        <position position="223"/>
    </location>
    <ligand>
        <name>Zn(2+)</name>
        <dbReference type="ChEBI" id="CHEBI:29105"/>
    </ligand>
</feature>
<comment type="pathway">
    <text evidence="1 11">Purine metabolism; 7-cyano-7-deazaguanine biosynthesis.</text>
</comment>
<evidence type="ECO:0000256" key="7">
    <source>
        <dbReference type="ARBA" id="ARBA00022840"/>
    </source>
</evidence>
<dbReference type="EMBL" id="JBHRZO010000027">
    <property type="protein sequence ID" value="MFC3847863.1"/>
    <property type="molecule type" value="Genomic_DNA"/>
</dbReference>
<dbReference type="EC" id="6.3.4.20" evidence="9 11"/>
<sequence>MFNPFDLETMLSTQDFKTTTCVLCFSGGQDSTTLALWAKRAFKQTHLLGFDYDQKHAIELTQAHTLARILELPYKVLHLSCLQEISASSLFAHTPHALNTPHPQALNLPSSFVPNRNALFSTLAHAYAFSLGAQAVLLGVSMQDYSGYFDCRQDFLESLQMSLNLGAFGKEGGIALLAPLMFATKAQEFQLAHALGGLELILEQTHTCYAGVRQKRHDYGYGCGACPACQLRQQGYTAFLTH</sequence>
<keyword evidence="5 11" id="KW-0671">Queuosine biosynthesis</keyword>
<evidence type="ECO:0000256" key="5">
    <source>
        <dbReference type="ARBA" id="ARBA00022785"/>
    </source>
</evidence>
<comment type="similarity">
    <text evidence="8 11">Belongs to the QueC family.</text>
</comment>
<keyword evidence="7 11" id="KW-0067">ATP-binding</keyword>
<keyword evidence="13" id="KW-1185">Reference proteome</keyword>
<proteinExistence type="inferred from homology"/>
<evidence type="ECO:0000256" key="10">
    <source>
        <dbReference type="ARBA" id="ARBA00047890"/>
    </source>
</evidence>
<evidence type="ECO:0000256" key="4">
    <source>
        <dbReference type="ARBA" id="ARBA00022741"/>
    </source>
</evidence>
<dbReference type="CDD" id="cd01995">
    <property type="entry name" value="QueC-like"/>
    <property type="match status" value="1"/>
</dbReference>
<keyword evidence="6 11" id="KW-0862">Zinc</keyword>
<accession>A0ABV7ZH36</accession>
<dbReference type="Proteomes" id="UP001595783">
    <property type="component" value="Unassembled WGS sequence"/>
</dbReference>
<organism evidence="12 13">
    <name type="scientific">Helicobacter baculiformis</name>
    <dbReference type="NCBI Taxonomy" id="427351"/>
    <lineage>
        <taxon>Bacteria</taxon>
        <taxon>Pseudomonadati</taxon>
        <taxon>Campylobacterota</taxon>
        <taxon>Epsilonproteobacteria</taxon>
        <taxon>Campylobacterales</taxon>
        <taxon>Helicobacteraceae</taxon>
        <taxon>Helicobacter</taxon>
    </lineage>
</organism>
<dbReference type="Pfam" id="PF06508">
    <property type="entry name" value="QueC"/>
    <property type="match status" value="1"/>
</dbReference>
<feature type="binding site" evidence="11">
    <location>
        <position position="208"/>
    </location>
    <ligand>
        <name>Zn(2+)</name>
        <dbReference type="ChEBI" id="CHEBI:29105"/>
    </ligand>
</feature>
<evidence type="ECO:0000256" key="3">
    <source>
        <dbReference type="ARBA" id="ARBA00022723"/>
    </source>
</evidence>
<feature type="binding site" evidence="11">
    <location>
        <position position="226"/>
    </location>
    <ligand>
        <name>Zn(2+)</name>
        <dbReference type="ChEBI" id="CHEBI:29105"/>
    </ligand>
</feature>
<dbReference type="SUPFAM" id="SSF52402">
    <property type="entry name" value="Adenine nucleotide alpha hydrolases-like"/>
    <property type="match status" value="1"/>
</dbReference>
<keyword evidence="4 11" id="KW-0547">Nucleotide-binding</keyword>
<dbReference type="PANTHER" id="PTHR42914:SF1">
    <property type="entry name" value="7-CYANO-7-DEAZAGUANINE SYNTHASE"/>
    <property type="match status" value="1"/>
</dbReference>
<evidence type="ECO:0000256" key="1">
    <source>
        <dbReference type="ARBA" id="ARBA00005061"/>
    </source>
</evidence>
<comment type="catalytic activity">
    <reaction evidence="10 11">
        <text>7-carboxy-7-carbaguanine + NH4(+) + 2 ATP = 7-cyano-7-carbaguanine + 2 AMP + 2 diphosphate + 2 H(+)</text>
        <dbReference type="Rhea" id="RHEA:27982"/>
        <dbReference type="ChEBI" id="CHEBI:15378"/>
        <dbReference type="ChEBI" id="CHEBI:28938"/>
        <dbReference type="ChEBI" id="CHEBI:30616"/>
        <dbReference type="ChEBI" id="CHEBI:33019"/>
        <dbReference type="ChEBI" id="CHEBI:45075"/>
        <dbReference type="ChEBI" id="CHEBI:61036"/>
        <dbReference type="ChEBI" id="CHEBI:456215"/>
        <dbReference type="EC" id="6.3.4.20"/>
    </reaction>
</comment>
<dbReference type="InterPro" id="IPR018317">
    <property type="entry name" value="QueC"/>
</dbReference>
<dbReference type="PIRSF" id="PIRSF006293">
    <property type="entry name" value="ExsB"/>
    <property type="match status" value="1"/>
</dbReference>